<sequence>MRYEAIENAPFGVEVFDFNPREGLSSEHIELLNRLFDLHRLILLRGNDVGNDAHIALVNAIEPAVREGATDALFSINSTVRKDAYIPGRAALPFHSDYLFSSHGPIQVVSLAALKLEIGEPTMFTDSVAAARRLPPELEARLQEMELVQCQSWAVDVSGEFTDLPRRLQISHFDDVPREQLSIASSPALRRHPRTGEKVLMHSECMTSHVRTLGERESLPFFDLVMQHQYDPADTYTHHWREGDLVIWDNFALQHGRPALAKSGERLLRRVAGNRISIREVMDGVIPGRLANVTVQDNA</sequence>
<keyword evidence="3 7" id="KW-0223">Dioxygenase</keyword>
<evidence type="ECO:0000256" key="5">
    <source>
        <dbReference type="ARBA" id="ARBA00023004"/>
    </source>
</evidence>
<organism evidence="7 8">
    <name type="scientific">Sphingopyxis flava</name>
    <dbReference type="NCBI Taxonomy" id="1507287"/>
    <lineage>
        <taxon>Bacteria</taxon>
        <taxon>Pseudomonadati</taxon>
        <taxon>Pseudomonadota</taxon>
        <taxon>Alphaproteobacteria</taxon>
        <taxon>Sphingomonadales</taxon>
        <taxon>Sphingomonadaceae</taxon>
        <taxon>Sphingopyxis</taxon>
    </lineage>
</organism>
<dbReference type="InterPro" id="IPR051178">
    <property type="entry name" value="TfdA_dioxygenase"/>
</dbReference>
<name>A0A1T5FMA7_9SPHN</name>
<gene>
    <name evidence="7" type="ORF">SAMN06295937_103914</name>
</gene>
<dbReference type="PANTHER" id="PTHR43779:SF3">
    <property type="entry name" value="(3R)-3-[(CARBOXYMETHYL)AMINO]FATTY ACID OXYGENASE_DECARBOXYLASE"/>
    <property type="match status" value="1"/>
</dbReference>
<protein>
    <submittedName>
        <fullName evidence="7">Taurine dioxygenase, alpha-ketoglutarate-dependent</fullName>
    </submittedName>
</protein>
<keyword evidence="4" id="KW-0560">Oxidoreductase</keyword>
<evidence type="ECO:0000313" key="7">
    <source>
        <dbReference type="EMBL" id="SKB97228.1"/>
    </source>
</evidence>
<evidence type="ECO:0000259" key="6">
    <source>
        <dbReference type="Pfam" id="PF02668"/>
    </source>
</evidence>
<dbReference type="SUPFAM" id="SSF51197">
    <property type="entry name" value="Clavaminate synthase-like"/>
    <property type="match status" value="1"/>
</dbReference>
<dbReference type="GO" id="GO:0016706">
    <property type="term" value="F:2-oxoglutarate-dependent dioxygenase activity"/>
    <property type="evidence" value="ECO:0007669"/>
    <property type="project" value="UniProtKB-ARBA"/>
</dbReference>
<evidence type="ECO:0000256" key="2">
    <source>
        <dbReference type="ARBA" id="ARBA00022723"/>
    </source>
</evidence>
<dbReference type="Gene3D" id="3.60.130.10">
    <property type="entry name" value="Clavaminate synthase-like"/>
    <property type="match status" value="1"/>
</dbReference>
<evidence type="ECO:0000256" key="4">
    <source>
        <dbReference type="ARBA" id="ARBA00023002"/>
    </source>
</evidence>
<evidence type="ECO:0000256" key="3">
    <source>
        <dbReference type="ARBA" id="ARBA00022964"/>
    </source>
</evidence>
<dbReference type="GO" id="GO:0046872">
    <property type="term" value="F:metal ion binding"/>
    <property type="evidence" value="ECO:0007669"/>
    <property type="project" value="UniProtKB-KW"/>
</dbReference>
<reference evidence="8" key="1">
    <citation type="submission" date="2017-02" db="EMBL/GenBank/DDBJ databases">
        <authorList>
            <person name="Varghese N."/>
            <person name="Submissions S."/>
        </authorList>
    </citation>
    <scope>NUCLEOTIDE SEQUENCE [LARGE SCALE GENOMIC DNA]</scope>
    <source>
        <strain evidence="8">R11H</strain>
    </source>
</reference>
<evidence type="ECO:0000313" key="8">
    <source>
        <dbReference type="Proteomes" id="UP000190044"/>
    </source>
</evidence>
<dbReference type="InterPro" id="IPR003819">
    <property type="entry name" value="TauD/TfdA-like"/>
</dbReference>
<keyword evidence="5" id="KW-0408">Iron</keyword>
<dbReference type="RefSeq" id="WP_079640037.1">
    <property type="nucleotide sequence ID" value="NZ_FUYP01000039.1"/>
</dbReference>
<evidence type="ECO:0000256" key="1">
    <source>
        <dbReference type="ARBA" id="ARBA00005896"/>
    </source>
</evidence>
<comment type="similarity">
    <text evidence="1">Belongs to the TfdA dioxygenase family.</text>
</comment>
<keyword evidence="2" id="KW-0479">Metal-binding</keyword>
<feature type="domain" description="TauD/TfdA-like" evidence="6">
    <location>
        <begin position="10"/>
        <end position="271"/>
    </location>
</feature>
<dbReference type="Pfam" id="PF02668">
    <property type="entry name" value="TauD"/>
    <property type="match status" value="1"/>
</dbReference>
<accession>A0A1T5FMA7</accession>
<proteinExistence type="inferred from homology"/>
<dbReference type="Proteomes" id="UP000190044">
    <property type="component" value="Unassembled WGS sequence"/>
</dbReference>
<dbReference type="PANTHER" id="PTHR43779">
    <property type="entry name" value="DIOXYGENASE RV0097-RELATED"/>
    <property type="match status" value="1"/>
</dbReference>
<dbReference type="OrthoDB" id="7209371at2"/>
<dbReference type="AlphaFoldDB" id="A0A1T5FMA7"/>
<dbReference type="InterPro" id="IPR042098">
    <property type="entry name" value="TauD-like_sf"/>
</dbReference>
<keyword evidence="8" id="KW-1185">Reference proteome</keyword>
<dbReference type="EMBL" id="FUYP01000039">
    <property type="protein sequence ID" value="SKB97228.1"/>
    <property type="molecule type" value="Genomic_DNA"/>
</dbReference>